<organism evidence="3 4">
    <name type="scientific">Chelatococcus reniformis</name>
    <dbReference type="NCBI Taxonomy" id="1494448"/>
    <lineage>
        <taxon>Bacteria</taxon>
        <taxon>Pseudomonadati</taxon>
        <taxon>Pseudomonadota</taxon>
        <taxon>Alphaproteobacteria</taxon>
        <taxon>Hyphomicrobiales</taxon>
        <taxon>Chelatococcaceae</taxon>
        <taxon>Chelatococcus</taxon>
    </lineage>
</organism>
<gene>
    <name evidence="3" type="ORF">GCM10010994_44130</name>
</gene>
<sequence>MVDVIAVETTATERQVGPSWGSIFAGAAASVALTILLLTLAAGVGFSTVSPWPGTTMSAQTFGIVTGLYLIVMAMLASTIGGFLAGRLRPRSSSTGDEVYFRDTAHGLVTWALATIVTVGILGSTLGSLAGGAASALSSAASAAGSTAAANASDGLVDTLLRPGPNTPPASGAPNASGGDLRAEIGRMVTRALSPGGAGLTAADKTYAAQVIAARTGLSQADAERRIDDTINQALATADAARKTAATLSLWFAAALLVGAFSASLAAAAGGRMRDE</sequence>
<keyword evidence="2" id="KW-1133">Transmembrane helix</keyword>
<reference evidence="3" key="1">
    <citation type="journal article" date="2014" name="Int. J. Syst. Evol. Microbiol.">
        <title>Complete genome sequence of Corynebacterium casei LMG S-19264T (=DSM 44701T), isolated from a smear-ripened cheese.</title>
        <authorList>
            <consortium name="US DOE Joint Genome Institute (JGI-PGF)"/>
            <person name="Walter F."/>
            <person name="Albersmeier A."/>
            <person name="Kalinowski J."/>
            <person name="Ruckert C."/>
        </authorList>
    </citation>
    <scope>NUCLEOTIDE SEQUENCE</scope>
    <source>
        <strain evidence="3">CGMCC 1.12919</strain>
    </source>
</reference>
<accession>A0A916XLV6</accession>
<evidence type="ECO:0008006" key="5">
    <source>
        <dbReference type="Google" id="ProtNLM"/>
    </source>
</evidence>
<evidence type="ECO:0000313" key="3">
    <source>
        <dbReference type="EMBL" id="GGC81326.1"/>
    </source>
</evidence>
<keyword evidence="2" id="KW-0472">Membrane</keyword>
<feature type="transmembrane region" description="Helical" evidence="2">
    <location>
        <begin position="250"/>
        <end position="270"/>
    </location>
</feature>
<keyword evidence="4" id="KW-1185">Reference proteome</keyword>
<dbReference type="Proteomes" id="UP000637002">
    <property type="component" value="Unassembled WGS sequence"/>
</dbReference>
<feature type="transmembrane region" description="Helical" evidence="2">
    <location>
        <begin position="105"/>
        <end position="129"/>
    </location>
</feature>
<dbReference type="RefSeq" id="WP_188611331.1">
    <property type="nucleotide sequence ID" value="NZ_BMGG01000008.1"/>
</dbReference>
<feature type="transmembrane region" description="Helical" evidence="2">
    <location>
        <begin position="23"/>
        <end position="49"/>
    </location>
</feature>
<feature type="region of interest" description="Disordered" evidence="1">
    <location>
        <begin position="157"/>
        <end position="179"/>
    </location>
</feature>
<comment type="caution">
    <text evidence="3">The sequence shown here is derived from an EMBL/GenBank/DDBJ whole genome shotgun (WGS) entry which is preliminary data.</text>
</comment>
<feature type="transmembrane region" description="Helical" evidence="2">
    <location>
        <begin position="61"/>
        <end position="85"/>
    </location>
</feature>
<evidence type="ECO:0000256" key="1">
    <source>
        <dbReference type="SAM" id="MobiDB-lite"/>
    </source>
</evidence>
<proteinExistence type="predicted"/>
<dbReference type="AlphaFoldDB" id="A0A916XLV6"/>
<dbReference type="EMBL" id="BMGG01000008">
    <property type="protein sequence ID" value="GGC81326.1"/>
    <property type="molecule type" value="Genomic_DNA"/>
</dbReference>
<keyword evidence="2" id="KW-0812">Transmembrane</keyword>
<protein>
    <recommendedName>
        <fullName evidence="5">PhnA-like protein</fullName>
    </recommendedName>
</protein>
<evidence type="ECO:0000256" key="2">
    <source>
        <dbReference type="SAM" id="Phobius"/>
    </source>
</evidence>
<name>A0A916XLV6_9HYPH</name>
<evidence type="ECO:0000313" key="4">
    <source>
        <dbReference type="Proteomes" id="UP000637002"/>
    </source>
</evidence>
<reference evidence="3" key="2">
    <citation type="submission" date="2020-09" db="EMBL/GenBank/DDBJ databases">
        <authorList>
            <person name="Sun Q."/>
            <person name="Zhou Y."/>
        </authorList>
    </citation>
    <scope>NUCLEOTIDE SEQUENCE</scope>
    <source>
        <strain evidence="3">CGMCC 1.12919</strain>
    </source>
</reference>